<feature type="region of interest" description="Disordered" evidence="7">
    <location>
        <begin position="311"/>
        <end position="418"/>
    </location>
</feature>
<dbReference type="CDD" id="cd06257">
    <property type="entry name" value="DnaJ"/>
    <property type="match status" value="1"/>
</dbReference>
<dbReference type="Pfam" id="PF12171">
    <property type="entry name" value="zf-C2H2_jaz"/>
    <property type="match status" value="1"/>
</dbReference>
<keyword evidence="11" id="KW-1185">Reference proteome</keyword>
<dbReference type="PROSITE" id="PS00028">
    <property type="entry name" value="ZINC_FINGER_C2H2_1"/>
    <property type="match status" value="2"/>
</dbReference>
<evidence type="ECO:0000259" key="8">
    <source>
        <dbReference type="PROSITE" id="PS50076"/>
    </source>
</evidence>
<dbReference type="SMART" id="SM00355">
    <property type="entry name" value="ZnF_C2H2"/>
    <property type="match status" value="2"/>
</dbReference>
<keyword evidence="1" id="KW-0479">Metal-binding</keyword>
<dbReference type="InterPro" id="IPR001623">
    <property type="entry name" value="DnaJ_domain"/>
</dbReference>
<evidence type="ECO:0000256" key="7">
    <source>
        <dbReference type="SAM" id="MobiDB-lite"/>
    </source>
</evidence>
<dbReference type="PROSITE" id="PS50076">
    <property type="entry name" value="DNAJ_2"/>
    <property type="match status" value="1"/>
</dbReference>
<dbReference type="Proteomes" id="UP001432027">
    <property type="component" value="Unassembled WGS sequence"/>
</dbReference>
<dbReference type="Gene3D" id="3.30.160.60">
    <property type="entry name" value="Classic Zinc Finger"/>
    <property type="match status" value="1"/>
</dbReference>
<evidence type="ECO:0000313" key="11">
    <source>
        <dbReference type="Proteomes" id="UP001432027"/>
    </source>
</evidence>
<evidence type="ECO:0000256" key="2">
    <source>
        <dbReference type="ARBA" id="ARBA00022771"/>
    </source>
</evidence>
<dbReference type="SUPFAM" id="SSF46565">
    <property type="entry name" value="Chaperone J-domain"/>
    <property type="match status" value="1"/>
</dbReference>
<evidence type="ECO:0000256" key="3">
    <source>
        <dbReference type="ARBA" id="ARBA00022833"/>
    </source>
</evidence>
<dbReference type="InterPro" id="IPR036869">
    <property type="entry name" value="J_dom_sf"/>
</dbReference>
<dbReference type="GO" id="GO:0008270">
    <property type="term" value="F:zinc ion binding"/>
    <property type="evidence" value="ECO:0007669"/>
    <property type="project" value="UniProtKB-KW"/>
</dbReference>
<comment type="caution">
    <text evidence="10">The sequence shown here is derived from an EMBL/GenBank/DDBJ whole genome shotgun (WGS) entry which is preliminary data.</text>
</comment>
<feature type="compositionally biased region" description="Basic and acidic residues" evidence="7">
    <location>
        <begin position="326"/>
        <end position="338"/>
    </location>
</feature>
<accession>A0AAV5SPS8</accession>
<dbReference type="InterPro" id="IPR018253">
    <property type="entry name" value="DnaJ_domain_CS"/>
</dbReference>
<dbReference type="PANTHER" id="PTHR44029:SF1">
    <property type="entry name" value="DNAJ HOMOLOG SUBFAMILY C MEMBER 21"/>
    <property type="match status" value="1"/>
</dbReference>
<feature type="region of interest" description="Disordered" evidence="7">
    <location>
        <begin position="486"/>
        <end position="510"/>
    </location>
</feature>
<feature type="domain" description="J" evidence="8">
    <location>
        <begin position="7"/>
        <end position="73"/>
    </location>
</feature>
<evidence type="ECO:0000256" key="4">
    <source>
        <dbReference type="ARBA" id="ARBA00074367"/>
    </source>
</evidence>
<dbReference type="InterPro" id="IPR051964">
    <property type="entry name" value="Chaperone_stress_response"/>
</dbReference>
<gene>
    <name evidence="10" type="ORF">PENTCL1PPCAC_7303</name>
</gene>
<protein>
    <recommendedName>
        <fullName evidence="4">DnaJ homolog subfamily C member 21</fullName>
    </recommendedName>
</protein>
<keyword evidence="6" id="KW-0175">Coiled coil</keyword>
<evidence type="ECO:0000256" key="1">
    <source>
        <dbReference type="ARBA" id="ARBA00022723"/>
    </source>
</evidence>
<organism evidence="10 11">
    <name type="scientific">Pristionchus entomophagus</name>
    <dbReference type="NCBI Taxonomy" id="358040"/>
    <lineage>
        <taxon>Eukaryota</taxon>
        <taxon>Metazoa</taxon>
        <taxon>Ecdysozoa</taxon>
        <taxon>Nematoda</taxon>
        <taxon>Chromadorea</taxon>
        <taxon>Rhabditida</taxon>
        <taxon>Rhabditina</taxon>
        <taxon>Diplogasteromorpha</taxon>
        <taxon>Diplogasteroidea</taxon>
        <taxon>Neodiplogasteridae</taxon>
        <taxon>Pristionchus</taxon>
    </lineage>
</organism>
<dbReference type="InterPro" id="IPR013087">
    <property type="entry name" value="Znf_C2H2_type"/>
</dbReference>
<name>A0AAV5SPS8_9BILA</name>
<dbReference type="PRINTS" id="PR00625">
    <property type="entry name" value="JDOMAIN"/>
</dbReference>
<keyword evidence="2 5" id="KW-0863">Zinc-finger</keyword>
<evidence type="ECO:0000313" key="10">
    <source>
        <dbReference type="EMBL" id="GMS85128.1"/>
    </source>
</evidence>
<dbReference type="PROSITE" id="PS50157">
    <property type="entry name" value="ZINC_FINGER_C2H2_2"/>
    <property type="match status" value="1"/>
</dbReference>
<dbReference type="InterPro" id="IPR022755">
    <property type="entry name" value="Znf_C2H2_jaz"/>
</dbReference>
<evidence type="ECO:0000259" key="9">
    <source>
        <dbReference type="PROSITE" id="PS50157"/>
    </source>
</evidence>
<dbReference type="EMBL" id="BTSX01000002">
    <property type="protein sequence ID" value="GMS85128.1"/>
    <property type="molecule type" value="Genomic_DNA"/>
</dbReference>
<feature type="coiled-coil region" evidence="6">
    <location>
        <begin position="185"/>
        <end position="284"/>
    </location>
</feature>
<dbReference type="InterPro" id="IPR054076">
    <property type="entry name" value="ZUO1-like_ZHD"/>
</dbReference>
<sequence>RVRMPKCYYELLEVERDADADTIKKNYRKMALKWHPDKNPSNIEEATKTFALLQQAYETLSDTQERAWYDRHREQILRGGFDEENYKDESLEPLKYHCKCWDGFGDDKKGFYAVYREVFETLTEEDRDFHDDAKKGNYPQFGDSKSDPEEIVSNFYGFWTSFCTVRSFTWVEEYDIRQAPNRPTMRAMEKENEKMRQAAKSERNEQIRDLAAFIRKKDPRVAAYREMLEEKKKENQRKNEERMRQQRIDNFNNLKVHKESDEAKEEWRRKMEEIEDELDEREGVVGSDLSDEDENEDVPYCIVCEKAFKSMKTKENHEKSKAHKQKLADLKKHLKDEETALLLEGLGEEEGGEEQEQTENTPRGKKSKKARKKEKERRQREEEEEENGDKKEGDDLAEAAEGLTLEEKEEGEEEKKEENIFLAAAKVPIKKEKKKGKADATINIQETVKGGETVPKTALCDKCGEFFESRSKLFTHLKESGHATLLVMQGGGGGKKNKGKKGKKGGDDEW</sequence>
<dbReference type="InterPro" id="IPR036236">
    <property type="entry name" value="Znf_C2H2_sf"/>
</dbReference>
<dbReference type="GO" id="GO:0005737">
    <property type="term" value="C:cytoplasm"/>
    <property type="evidence" value="ECO:0007669"/>
    <property type="project" value="TreeGrafter"/>
</dbReference>
<dbReference type="Gene3D" id="1.10.287.110">
    <property type="entry name" value="DnaJ domain"/>
    <property type="match status" value="1"/>
</dbReference>
<proteinExistence type="predicted"/>
<dbReference type="SUPFAM" id="SSF57667">
    <property type="entry name" value="beta-beta-alpha zinc fingers"/>
    <property type="match status" value="1"/>
</dbReference>
<feature type="non-terminal residue" evidence="10">
    <location>
        <position position="1"/>
    </location>
</feature>
<dbReference type="PROSITE" id="PS00636">
    <property type="entry name" value="DNAJ_1"/>
    <property type="match status" value="1"/>
</dbReference>
<dbReference type="PANTHER" id="PTHR44029">
    <property type="entry name" value="DNAJ HOMOLOG SUBFAMILY C MEMBER 21"/>
    <property type="match status" value="1"/>
</dbReference>
<evidence type="ECO:0000256" key="6">
    <source>
        <dbReference type="SAM" id="Coils"/>
    </source>
</evidence>
<feature type="compositionally biased region" description="Basic residues" evidence="7">
    <location>
        <begin position="363"/>
        <end position="375"/>
    </location>
</feature>
<dbReference type="Pfam" id="PF00226">
    <property type="entry name" value="DnaJ"/>
    <property type="match status" value="1"/>
</dbReference>
<dbReference type="SMART" id="SM00271">
    <property type="entry name" value="DnaJ"/>
    <property type="match status" value="1"/>
</dbReference>
<dbReference type="Pfam" id="PF21884">
    <property type="entry name" value="ZUO1-like_ZHD"/>
    <property type="match status" value="1"/>
</dbReference>
<keyword evidence="3" id="KW-0862">Zinc</keyword>
<dbReference type="FunFam" id="1.10.287.110:FF:000046">
    <property type="entry name" value="dnaJ homolog subfamily C member 21"/>
    <property type="match status" value="1"/>
</dbReference>
<evidence type="ECO:0000256" key="5">
    <source>
        <dbReference type="PROSITE-ProRule" id="PRU00042"/>
    </source>
</evidence>
<dbReference type="AlphaFoldDB" id="A0AAV5SPS8"/>
<feature type="compositionally biased region" description="Acidic residues" evidence="7">
    <location>
        <begin position="346"/>
        <end position="357"/>
    </location>
</feature>
<reference evidence="10" key="1">
    <citation type="submission" date="2023-10" db="EMBL/GenBank/DDBJ databases">
        <title>Genome assembly of Pristionchus species.</title>
        <authorList>
            <person name="Yoshida K."/>
            <person name="Sommer R.J."/>
        </authorList>
    </citation>
    <scope>NUCLEOTIDE SEQUENCE</scope>
    <source>
        <strain evidence="10">RS0144</strain>
    </source>
</reference>
<feature type="domain" description="C2H2-type" evidence="9">
    <location>
        <begin position="458"/>
        <end position="483"/>
    </location>
</feature>